<keyword evidence="5 9" id="KW-0442">Lipid degradation</keyword>
<dbReference type="PROSITE" id="PS50007">
    <property type="entry name" value="PIPLC_X_DOMAIN"/>
    <property type="match status" value="1"/>
</dbReference>
<comment type="subcellular location">
    <subcellularLocation>
        <location evidence="2">Cytoplasm</location>
    </subcellularLocation>
</comment>
<dbReference type="Pfam" id="PF09279">
    <property type="entry name" value="EF-hand_like"/>
    <property type="match status" value="1"/>
</dbReference>
<feature type="domain" description="EF-hand" evidence="12">
    <location>
        <begin position="1"/>
        <end position="28"/>
    </location>
</feature>
<evidence type="ECO:0000259" key="12">
    <source>
        <dbReference type="PROSITE" id="PS50222"/>
    </source>
</evidence>
<dbReference type="OrthoDB" id="269822at2759"/>
<evidence type="ECO:0000259" key="10">
    <source>
        <dbReference type="PROSITE" id="PS50004"/>
    </source>
</evidence>
<dbReference type="PROSITE" id="PS50004">
    <property type="entry name" value="C2"/>
    <property type="match status" value="1"/>
</dbReference>
<evidence type="ECO:0000256" key="4">
    <source>
        <dbReference type="ARBA" id="ARBA00022490"/>
    </source>
</evidence>
<dbReference type="InterPro" id="IPR002048">
    <property type="entry name" value="EF_hand_dom"/>
</dbReference>
<dbReference type="GO" id="GO:0016042">
    <property type="term" value="P:lipid catabolic process"/>
    <property type="evidence" value="ECO:0007669"/>
    <property type="project" value="UniProtKB-KW"/>
</dbReference>
<feature type="domain" description="C2" evidence="10">
    <location>
        <begin position="456"/>
        <end position="572"/>
    </location>
</feature>
<gene>
    <name evidence="13" type="ORF">SPHA_4802</name>
</gene>
<dbReference type="GO" id="GO:0048015">
    <property type="term" value="P:phosphatidylinositol-mediated signaling"/>
    <property type="evidence" value="ECO:0007669"/>
    <property type="project" value="TreeGrafter"/>
</dbReference>
<sequence>MFDSADPDKSGVLNENAVIQLMKKLNCNIHTEKIQQKLKELQINRGDGTRGRLNSEEFIMLFKEISTRPEIYFLLVRYATNSEFMSLEDLQMFVEAEQGEARVTKERCWEIINKYEPSSEGRTKGHLGIDGFTAYLLSEECDIFNPEHRRVCQDMMQPLCHYFIASSHNTYLMEDQLKGPSSVEGYVRALKKGCRCVELDVWDGPEDEPLVYHGRTLTSKIPFKNVIEVINTYAFISSRYPVIICLENHCSLPQQQKMARYITSIFGDRLYRDAVDESRHCLPSPEFFKERILIKAKKLTGDCTAHDDYVTDEDESSETERKKTNKRDGSIRKHKLAKELSDLVNYCVSTRFEDFQVSQQSQKYWHMCSISESQAVKMALQGPEEFVNHNKRFLSRIYPNGMRVDSSNYNPLDLWNCGCQIVSVNYQTPGLMMDLYNGWFQKNGGCGYVLKPAVMREEISYFSANTKDVLPDVTPQSLHVRIISGQNFPKPRGSGAKGDITDPYKEKTKTVNNNGYNPIFDESFEFQINLPELALVRFAVLDDEFIGDEFIGQYTIPFECMETGYRHIRLLSNTGELLENSTLFVHIAITNRRGGGKGNKRGLKRNRTRKGESISVKNTGIKCIDETFKNAVTPLKEGLELRDNVHDALISFKDICGLQPIANIKQGVRLLASRVVNSSGDQFSMTLKGTYPHLEYRGSQFLLPDLVKKAMYSFNDLVTNCRTLVENADEIIVKLNNCQTMGLQWHDDLDNLCIQSGLKGKKTTKAIENFAWNVRMLRGQSDLLRQAKKDCLEDIRQIKEAGVLMGLLKDSTNPV</sequence>
<dbReference type="Gene3D" id="1.10.238.10">
    <property type="entry name" value="EF-hand"/>
    <property type="match status" value="1"/>
</dbReference>
<evidence type="ECO:0000256" key="8">
    <source>
        <dbReference type="ARBA" id="ARBA00023674"/>
    </source>
</evidence>
<dbReference type="CDD" id="cd16206">
    <property type="entry name" value="EFh_PRIP"/>
    <property type="match status" value="1"/>
</dbReference>
<dbReference type="GO" id="GO:0004435">
    <property type="term" value="F:phosphatidylinositol-4,5-bisphosphate phospholipase C activity"/>
    <property type="evidence" value="ECO:0007669"/>
    <property type="project" value="UniProtKB-EC"/>
</dbReference>
<accession>A0A812AV78</accession>
<evidence type="ECO:0000256" key="3">
    <source>
        <dbReference type="ARBA" id="ARBA00012368"/>
    </source>
</evidence>
<dbReference type="Pfam" id="PF00168">
    <property type="entry name" value="C2"/>
    <property type="match status" value="1"/>
</dbReference>
<evidence type="ECO:0000313" key="13">
    <source>
        <dbReference type="EMBL" id="CAE1156514.1"/>
    </source>
</evidence>
<dbReference type="Pfam" id="PF00388">
    <property type="entry name" value="PI-PLC-X"/>
    <property type="match status" value="1"/>
</dbReference>
<dbReference type="PANTHER" id="PTHR10336">
    <property type="entry name" value="PHOSPHOINOSITIDE-SPECIFIC PHOSPHOLIPASE C FAMILY PROTEIN"/>
    <property type="match status" value="1"/>
</dbReference>
<dbReference type="InterPro" id="IPR001711">
    <property type="entry name" value="PLipase_C_Pinositol-sp_Y"/>
</dbReference>
<comment type="caution">
    <text evidence="13">The sequence shown here is derived from an EMBL/GenBank/DDBJ whole genome shotgun (WGS) entry which is preliminary data.</text>
</comment>
<dbReference type="GO" id="GO:0007214">
    <property type="term" value="P:gamma-aminobutyric acid signaling pathway"/>
    <property type="evidence" value="ECO:0007669"/>
    <property type="project" value="TreeGrafter"/>
</dbReference>
<dbReference type="Proteomes" id="UP000597762">
    <property type="component" value="Unassembled WGS sequence"/>
</dbReference>
<dbReference type="SMART" id="SM00239">
    <property type="entry name" value="C2"/>
    <property type="match status" value="1"/>
</dbReference>
<keyword evidence="7" id="KW-0807">Transducer</keyword>
<evidence type="ECO:0000256" key="7">
    <source>
        <dbReference type="ARBA" id="ARBA00023224"/>
    </source>
</evidence>
<evidence type="ECO:0000256" key="1">
    <source>
        <dbReference type="ARBA" id="ARBA00001913"/>
    </source>
</evidence>
<dbReference type="GO" id="GO:0005509">
    <property type="term" value="F:calcium ion binding"/>
    <property type="evidence" value="ECO:0007669"/>
    <property type="project" value="InterPro"/>
</dbReference>
<dbReference type="PANTHER" id="PTHR10336:SF196">
    <property type="entry name" value="PHOSPHOINOSITIDE PHOSPHOLIPASE C"/>
    <property type="match status" value="1"/>
</dbReference>
<keyword evidence="6 9" id="KW-0443">Lipid metabolism</keyword>
<dbReference type="PROSITE" id="PS50222">
    <property type="entry name" value="EF_HAND_2"/>
    <property type="match status" value="1"/>
</dbReference>
<feature type="domain" description="PI-PLC Y-box" evidence="11">
    <location>
        <begin position="340"/>
        <end position="456"/>
    </location>
</feature>
<dbReference type="EMBL" id="CAHIKZ030000157">
    <property type="protein sequence ID" value="CAE1156514.1"/>
    <property type="molecule type" value="Genomic_DNA"/>
</dbReference>
<dbReference type="Pfam" id="PF00387">
    <property type="entry name" value="PI-PLC-Y"/>
    <property type="match status" value="1"/>
</dbReference>
<dbReference type="GO" id="GO:0032228">
    <property type="term" value="P:regulation of synaptic transmission, GABAergic"/>
    <property type="evidence" value="ECO:0007669"/>
    <property type="project" value="TreeGrafter"/>
</dbReference>
<dbReference type="SUPFAM" id="SSF47473">
    <property type="entry name" value="EF-hand"/>
    <property type="match status" value="1"/>
</dbReference>
<dbReference type="Gene3D" id="3.20.20.190">
    <property type="entry name" value="Phosphatidylinositol (PI) phosphodiesterase"/>
    <property type="match status" value="1"/>
</dbReference>
<dbReference type="AlphaFoldDB" id="A0A812AV78"/>
<dbReference type="GO" id="GO:0051209">
    <property type="term" value="P:release of sequestered calcium ion into cytosol"/>
    <property type="evidence" value="ECO:0007669"/>
    <property type="project" value="TreeGrafter"/>
</dbReference>
<name>A0A812AV78_ACAPH</name>
<evidence type="ECO:0000256" key="9">
    <source>
        <dbReference type="RuleBase" id="RU361133"/>
    </source>
</evidence>
<dbReference type="Gene3D" id="2.60.40.150">
    <property type="entry name" value="C2 domain"/>
    <property type="match status" value="1"/>
</dbReference>
<evidence type="ECO:0000256" key="2">
    <source>
        <dbReference type="ARBA" id="ARBA00004496"/>
    </source>
</evidence>
<comment type="cofactor">
    <cofactor evidence="1">
        <name>Ca(2+)</name>
        <dbReference type="ChEBI" id="CHEBI:29108"/>
    </cofactor>
</comment>
<dbReference type="SUPFAM" id="SSF51695">
    <property type="entry name" value="PLC-like phosphodiesterases"/>
    <property type="match status" value="1"/>
</dbReference>
<dbReference type="InterPro" id="IPR015359">
    <property type="entry name" value="PLC_EF-hand-like"/>
</dbReference>
<dbReference type="FunFam" id="3.20.20.190:FF:000001">
    <property type="entry name" value="Phosphoinositide phospholipase C"/>
    <property type="match status" value="1"/>
</dbReference>
<dbReference type="SUPFAM" id="SSF49562">
    <property type="entry name" value="C2 domain (Calcium/lipid-binding domain, CaLB)"/>
    <property type="match status" value="1"/>
</dbReference>
<protein>
    <recommendedName>
        <fullName evidence="3 9">Phosphoinositide phospholipase C</fullName>
        <ecNumber evidence="3 9">3.1.4.11</ecNumber>
    </recommendedName>
</protein>
<dbReference type="InterPro" id="IPR000909">
    <property type="entry name" value="PLipase_C_PInositol-sp_X_dom"/>
</dbReference>
<dbReference type="GO" id="GO:0005737">
    <property type="term" value="C:cytoplasm"/>
    <property type="evidence" value="ECO:0007669"/>
    <property type="project" value="UniProtKB-SubCell"/>
</dbReference>
<comment type="catalytic activity">
    <reaction evidence="8">
        <text>a 1,2-diacyl-sn-glycero-3-phospho-(1D-myo-inositol-4,5-bisphosphate) + H2O = 1D-myo-inositol 1,4,5-trisphosphate + a 1,2-diacyl-sn-glycerol + H(+)</text>
        <dbReference type="Rhea" id="RHEA:33179"/>
        <dbReference type="ChEBI" id="CHEBI:15377"/>
        <dbReference type="ChEBI" id="CHEBI:15378"/>
        <dbReference type="ChEBI" id="CHEBI:17815"/>
        <dbReference type="ChEBI" id="CHEBI:58456"/>
        <dbReference type="ChEBI" id="CHEBI:203600"/>
        <dbReference type="EC" id="3.1.4.11"/>
    </reaction>
    <physiologicalReaction direction="left-to-right" evidence="8">
        <dbReference type="Rhea" id="RHEA:33180"/>
    </physiologicalReaction>
</comment>
<dbReference type="SMART" id="SM00149">
    <property type="entry name" value="PLCYc"/>
    <property type="match status" value="1"/>
</dbReference>
<dbReference type="InterPro" id="IPR011992">
    <property type="entry name" value="EF-hand-dom_pair"/>
</dbReference>
<dbReference type="PROSITE" id="PS50008">
    <property type="entry name" value="PIPLC_Y_DOMAIN"/>
    <property type="match status" value="1"/>
</dbReference>
<dbReference type="PRINTS" id="PR00390">
    <property type="entry name" value="PHPHLIPASEC"/>
</dbReference>
<dbReference type="FunFam" id="1.10.238.10:FF:000005">
    <property type="entry name" value="Phosphoinositide phospholipase C"/>
    <property type="match status" value="1"/>
</dbReference>
<evidence type="ECO:0000256" key="6">
    <source>
        <dbReference type="ARBA" id="ARBA00023098"/>
    </source>
</evidence>
<dbReference type="GO" id="GO:0046488">
    <property type="term" value="P:phosphatidylinositol metabolic process"/>
    <property type="evidence" value="ECO:0007669"/>
    <property type="project" value="TreeGrafter"/>
</dbReference>
<dbReference type="EC" id="3.1.4.11" evidence="3 9"/>
<proteinExistence type="predicted"/>
<evidence type="ECO:0000256" key="5">
    <source>
        <dbReference type="ARBA" id="ARBA00022963"/>
    </source>
</evidence>
<evidence type="ECO:0000313" key="14">
    <source>
        <dbReference type="Proteomes" id="UP000597762"/>
    </source>
</evidence>
<dbReference type="InterPro" id="IPR017946">
    <property type="entry name" value="PLC-like_Pdiesterase_TIM-brl"/>
</dbReference>
<dbReference type="InterPro" id="IPR001192">
    <property type="entry name" value="PI-PLC_fam"/>
</dbReference>
<dbReference type="CDD" id="cd00275">
    <property type="entry name" value="C2_PLC_like"/>
    <property type="match status" value="1"/>
</dbReference>
<evidence type="ECO:0000259" key="11">
    <source>
        <dbReference type="PROSITE" id="PS50008"/>
    </source>
</evidence>
<keyword evidence="9" id="KW-0378">Hydrolase</keyword>
<dbReference type="SMART" id="SM00148">
    <property type="entry name" value="PLCXc"/>
    <property type="match status" value="1"/>
</dbReference>
<organism evidence="13 14">
    <name type="scientific">Acanthosepion pharaonis</name>
    <name type="common">Pharaoh cuttlefish</name>
    <name type="synonym">Sepia pharaonis</name>
    <dbReference type="NCBI Taxonomy" id="158019"/>
    <lineage>
        <taxon>Eukaryota</taxon>
        <taxon>Metazoa</taxon>
        <taxon>Spiralia</taxon>
        <taxon>Lophotrochozoa</taxon>
        <taxon>Mollusca</taxon>
        <taxon>Cephalopoda</taxon>
        <taxon>Coleoidea</taxon>
        <taxon>Decapodiformes</taxon>
        <taxon>Sepiida</taxon>
        <taxon>Sepiina</taxon>
        <taxon>Sepiidae</taxon>
        <taxon>Acanthosepion</taxon>
    </lineage>
</organism>
<keyword evidence="4" id="KW-0963">Cytoplasm</keyword>
<dbReference type="InterPro" id="IPR000008">
    <property type="entry name" value="C2_dom"/>
</dbReference>
<dbReference type="CDD" id="cd08597">
    <property type="entry name" value="PI-PLCc_PRIP_metazoa"/>
    <property type="match status" value="1"/>
</dbReference>
<keyword evidence="14" id="KW-1185">Reference proteome</keyword>
<dbReference type="InterPro" id="IPR035892">
    <property type="entry name" value="C2_domain_sf"/>
</dbReference>
<reference evidence="13" key="1">
    <citation type="submission" date="2021-01" db="EMBL/GenBank/DDBJ databases">
        <authorList>
            <person name="Li R."/>
            <person name="Bekaert M."/>
        </authorList>
    </citation>
    <scope>NUCLEOTIDE SEQUENCE</scope>
    <source>
        <strain evidence="13">Farmed</strain>
    </source>
</reference>